<dbReference type="EC" id="5.2.1.8" evidence="1"/>
<dbReference type="PROSITE" id="PS50072">
    <property type="entry name" value="CSA_PPIASE_2"/>
    <property type="match status" value="1"/>
</dbReference>
<dbReference type="InterPro" id="IPR011989">
    <property type="entry name" value="ARM-like"/>
</dbReference>
<dbReference type="EMBL" id="SRKZ01000001">
    <property type="protein sequence ID" value="TGD83022.1"/>
    <property type="molecule type" value="Genomic_DNA"/>
</dbReference>
<keyword evidence="2" id="KW-0697">Rotamase</keyword>
<evidence type="ECO:0000256" key="1">
    <source>
        <dbReference type="ARBA" id="ARBA00013194"/>
    </source>
</evidence>
<dbReference type="Gene3D" id="1.25.10.10">
    <property type="entry name" value="Leucine-rich Repeat Variant"/>
    <property type="match status" value="2"/>
</dbReference>
<dbReference type="InterPro" id="IPR016024">
    <property type="entry name" value="ARM-type_fold"/>
</dbReference>
<evidence type="ECO:0000313" key="6">
    <source>
        <dbReference type="Proteomes" id="UP000298284"/>
    </source>
</evidence>
<dbReference type="CDD" id="cd00317">
    <property type="entry name" value="cyclophilin"/>
    <property type="match status" value="1"/>
</dbReference>
<dbReference type="PANTHER" id="PTHR45625:SF4">
    <property type="entry name" value="PEPTIDYLPROLYL ISOMERASE DOMAIN AND WD REPEAT-CONTAINING PROTEIN 1"/>
    <property type="match status" value="1"/>
</dbReference>
<dbReference type="InterPro" id="IPR002130">
    <property type="entry name" value="Cyclophilin-type_PPIase_dom"/>
</dbReference>
<dbReference type="PRINTS" id="PR00153">
    <property type="entry name" value="CSAPPISMRASE"/>
</dbReference>
<name>A0A4Z0MT74_9BACT</name>
<dbReference type="Proteomes" id="UP000298284">
    <property type="component" value="Unassembled WGS sequence"/>
</dbReference>
<dbReference type="SUPFAM" id="SSF50891">
    <property type="entry name" value="Cyclophilin-like"/>
    <property type="match status" value="1"/>
</dbReference>
<dbReference type="InterPro" id="IPR029000">
    <property type="entry name" value="Cyclophilin-like_dom_sf"/>
</dbReference>
<gene>
    <name evidence="5" type="ORF">EU557_04380</name>
</gene>
<dbReference type="SUPFAM" id="SSF48371">
    <property type="entry name" value="ARM repeat"/>
    <property type="match status" value="1"/>
</dbReference>
<evidence type="ECO:0000313" key="5">
    <source>
        <dbReference type="EMBL" id="TGD83022.1"/>
    </source>
</evidence>
<comment type="caution">
    <text evidence="5">The sequence shown here is derived from an EMBL/GenBank/DDBJ whole genome shotgun (WGS) entry which is preliminary data.</text>
</comment>
<accession>A0A4Z0MT74</accession>
<dbReference type="PANTHER" id="PTHR45625">
    <property type="entry name" value="PEPTIDYL-PROLYL CIS-TRANS ISOMERASE-RELATED"/>
    <property type="match status" value="1"/>
</dbReference>
<dbReference type="InterPro" id="IPR044666">
    <property type="entry name" value="Cyclophilin_A-like"/>
</dbReference>
<dbReference type="Gene3D" id="2.40.100.10">
    <property type="entry name" value="Cyclophilin-like"/>
    <property type="match status" value="1"/>
</dbReference>
<evidence type="ECO:0000256" key="3">
    <source>
        <dbReference type="ARBA" id="ARBA00023235"/>
    </source>
</evidence>
<evidence type="ECO:0000256" key="2">
    <source>
        <dbReference type="ARBA" id="ARBA00023110"/>
    </source>
</evidence>
<keyword evidence="3" id="KW-0413">Isomerase</keyword>
<reference evidence="5 6" key="1">
    <citation type="submission" date="2019-04" db="EMBL/GenBank/DDBJ databases">
        <authorList>
            <person name="Feng G."/>
            <person name="Zhang J."/>
            <person name="Zhu H."/>
        </authorList>
    </citation>
    <scope>NUCLEOTIDE SEQUENCE [LARGE SCALE GENOMIC DNA]</scope>
    <source>
        <strain evidence="5 6">JCM 19491</strain>
    </source>
</reference>
<dbReference type="Pfam" id="PF13646">
    <property type="entry name" value="HEAT_2"/>
    <property type="match status" value="1"/>
</dbReference>
<dbReference type="GO" id="GO:0003755">
    <property type="term" value="F:peptidyl-prolyl cis-trans isomerase activity"/>
    <property type="evidence" value="ECO:0007669"/>
    <property type="project" value="UniProtKB-KW"/>
</dbReference>
<feature type="domain" description="PPIase cyclophilin-type" evidence="4">
    <location>
        <begin position="559"/>
        <end position="680"/>
    </location>
</feature>
<organism evidence="5 6">
    <name type="scientific">Hymenobacter wooponensis</name>
    <dbReference type="NCBI Taxonomy" id="1525360"/>
    <lineage>
        <taxon>Bacteria</taxon>
        <taxon>Pseudomonadati</taxon>
        <taxon>Bacteroidota</taxon>
        <taxon>Cytophagia</taxon>
        <taxon>Cytophagales</taxon>
        <taxon>Hymenobacteraceae</taxon>
        <taxon>Hymenobacter</taxon>
    </lineage>
</organism>
<dbReference type="Pfam" id="PF00160">
    <property type="entry name" value="Pro_isomerase"/>
    <property type="match status" value="1"/>
</dbReference>
<keyword evidence="6" id="KW-1185">Reference proteome</keyword>
<evidence type="ECO:0000259" key="4">
    <source>
        <dbReference type="PROSITE" id="PS50072"/>
    </source>
</evidence>
<dbReference type="AlphaFoldDB" id="A0A4Z0MT74"/>
<protein>
    <recommendedName>
        <fullName evidence="1">peptidylprolyl isomerase</fullName>
        <ecNumber evidence="1">5.2.1.8</ecNumber>
    </recommendedName>
</protein>
<dbReference type="OrthoDB" id="9807797at2"/>
<dbReference type="SMART" id="SM00567">
    <property type="entry name" value="EZ_HEAT"/>
    <property type="match status" value="4"/>
</dbReference>
<proteinExistence type="predicted"/>
<sequence length="692" mass="74196">MLGSRPGEGSKTASFQVYSPLPPPKPVFWATMNYSAFCRMAATVASTGCALLLACTAHPPAATAPATTNKFTQDATLRQIATAQDERNTAALLPFLEGPEAKYRREAAMALASVQSKTATSALIARLQDVSVPVRQAAAYALGQTADSTAEASLNNYILQEPDPTVRRYELEALGRCTSRAGLGTLVRLPAALATDTAALSGQAWGLYRAGLRGLTSEAAVARLVQLLGRTNPYGARLAAANALARTRGLNLGPYAMLIGAAAQQDPHYAVRSAAASALGKATQDPVVPGLLASLSRRDPDYRVRVSALRAMNAAMYAPVKEAAWAALTDANAQVALSAAEFFLANATNEPGSLFLEKADKLPQWRVRSTLLAAALKQETTGREAVRSAVQARYATATSPYEKGYLLKALGEDPAAFEFVRQATFAPNQSVVIGTYGMEALVAMRNQADFPVNQHAEFALTLRQGVLSQDVARMGIAAEAIRDPKLDLRRLLPTADFLVQARDRLVLPRDLEAWQSLQQTIDYLQKKKATPVPVATAATHPINWSLVAELPAAQRAVVHTEKGDVTLRLLVEDAPGSVASFVELTRQGFYNGRNFHRVVPNFVAQGGCPRGDGWGSSDYNLRSELADRHYGEGAVGLASAGKDTESCQWFITHAPTPHLDGRYTIFAQVVSGMDVVSKLEIGDRIDKIELVR</sequence>
<dbReference type="InterPro" id="IPR004155">
    <property type="entry name" value="PBS_lyase_HEAT"/>
</dbReference>